<evidence type="ECO:0000313" key="11">
    <source>
        <dbReference type="Proteomes" id="UP000716004"/>
    </source>
</evidence>
<dbReference type="EMBL" id="JAGVSJ010000011">
    <property type="protein sequence ID" value="MBX8631930.1"/>
    <property type="molecule type" value="Genomic_DNA"/>
</dbReference>
<dbReference type="GO" id="GO:0015297">
    <property type="term" value="F:antiporter activity"/>
    <property type="evidence" value="ECO:0007669"/>
    <property type="project" value="InterPro"/>
</dbReference>
<dbReference type="Gene3D" id="1.20.1530.20">
    <property type="match status" value="1"/>
</dbReference>
<comment type="caution">
    <text evidence="9">The sequence shown here is derived from an EMBL/GenBank/DDBJ whole genome shotgun (WGS) entry which is preliminary data.</text>
</comment>
<dbReference type="GO" id="GO:0016020">
    <property type="term" value="C:membrane"/>
    <property type="evidence" value="ECO:0007669"/>
    <property type="project" value="UniProtKB-SubCell"/>
</dbReference>
<name>A0A8J7YTL9_9ARCH</name>
<gene>
    <name evidence="9" type="ORF">J9259_05365</name>
    <name evidence="10" type="ORF">KIY12_07185</name>
</gene>
<protein>
    <submittedName>
        <fullName evidence="9">Cation:proton antiporter</fullName>
    </submittedName>
</protein>
<keyword evidence="6 7" id="KW-0472">Membrane</keyword>
<dbReference type="PANTHER" id="PTHR42751">
    <property type="entry name" value="SODIUM/HYDROGEN EXCHANGER FAMILY/TRKA DOMAIN PROTEIN"/>
    <property type="match status" value="1"/>
</dbReference>
<feature type="transmembrane region" description="Helical" evidence="7">
    <location>
        <begin position="127"/>
        <end position="146"/>
    </location>
</feature>
<comment type="subcellular location">
    <subcellularLocation>
        <location evidence="1">Membrane</location>
        <topology evidence="1">Multi-pass membrane protein</topology>
    </subcellularLocation>
</comment>
<dbReference type="Pfam" id="PF00999">
    <property type="entry name" value="Na_H_Exchanger"/>
    <property type="match status" value="1"/>
</dbReference>
<keyword evidence="5 7" id="KW-1133">Transmembrane helix</keyword>
<feature type="transmembrane region" description="Helical" evidence="7">
    <location>
        <begin position="99"/>
        <end position="121"/>
    </location>
</feature>
<evidence type="ECO:0000256" key="3">
    <source>
        <dbReference type="ARBA" id="ARBA00022448"/>
    </source>
</evidence>
<sequence length="635" mass="69369">MLTDSQLFFQLGLIMLVAFVGAGVASKLGQSVILGYIAVGALIGPYMKFTIFHFTYVGPVQNTELLSYFAKMGLVLLLFFVGLEFSISKLKRTKTAATILAVFNLAVDMFIGILIGVYMHWPIEDVFFLAAIVATGSSAVAAKGIMEIGKLSAPETDFIIGMSVVEDFIAMLLLTIAGGLMTRTSGGPSNIWQLVSYVGIFYLFFVVLAVFVVPRVLRHIEVIKNDEMFILFALGIVFTSVALADALYVESLIGAFFIGMVFAETSMTERLKEKLMSMRDAFVAIFFIYFGMLIDPSVLIQVVPLLLLAVPLMLMSDILLTSCIAVLIGFPSKHAFFVGTSSAFRGAESMLFASVGGSSMGVRYSKQLYAVAGPFSLIMDLIALPLLKKSARLTEKLTVLVPGYMRFTSSLISRTFSKLIMPQSLHIYGDARRTTLPLWSFIISSAVAIFFSYPLRLIPLAVAALSALLSISILRSDLNSSINLINYSNIGVTGSSAPEILSLIMKLVKGLLAAAIMVIALTPIYLPLSLVPVLVYLLYVVRTMHSTYKRLMPRIRPLFPGKRYSLATSPYVSKNSIMSSTTFSRRESPPGAIVLRGGFEGGRNVAFIKLKKGLKAQKNSMKNGFNDGIYPPRVR</sequence>
<evidence type="ECO:0000313" key="9">
    <source>
        <dbReference type="EMBL" id="MBX8631930.1"/>
    </source>
</evidence>
<keyword evidence="4 7" id="KW-0812">Transmembrane</keyword>
<feature type="domain" description="Cation/H+ exchanger transmembrane" evidence="8">
    <location>
        <begin position="16"/>
        <end position="371"/>
    </location>
</feature>
<organism evidence="9 11">
    <name type="scientific">Candidatus Sysuiplasma superficiale</name>
    <dbReference type="NCBI Taxonomy" id="2823368"/>
    <lineage>
        <taxon>Archaea</taxon>
        <taxon>Methanobacteriati</taxon>
        <taxon>Thermoplasmatota</taxon>
        <taxon>Thermoplasmata</taxon>
        <taxon>Candidatus Sysuiplasmatales</taxon>
        <taxon>Candidatus Sysuiplasmataceae</taxon>
        <taxon>Candidatus Sysuiplasma</taxon>
    </lineage>
</organism>
<dbReference type="InterPro" id="IPR006153">
    <property type="entry name" value="Cation/H_exchanger_TM"/>
</dbReference>
<feature type="transmembrane region" description="Helical" evidence="7">
    <location>
        <begin position="6"/>
        <end position="25"/>
    </location>
</feature>
<feature type="transmembrane region" description="Helical" evidence="7">
    <location>
        <begin position="68"/>
        <end position="87"/>
    </location>
</feature>
<evidence type="ECO:0000313" key="10">
    <source>
        <dbReference type="EMBL" id="MBX8644487.1"/>
    </source>
</evidence>
<feature type="transmembrane region" description="Helical" evidence="7">
    <location>
        <begin position="32"/>
        <end position="56"/>
    </location>
</feature>
<dbReference type="AlphaFoldDB" id="A0A8J7YTL9"/>
<dbReference type="Proteomes" id="UP000750197">
    <property type="component" value="Unassembled WGS sequence"/>
</dbReference>
<evidence type="ECO:0000256" key="6">
    <source>
        <dbReference type="ARBA" id="ARBA00023136"/>
    </source>
</evidence>
<feature type="transmembrane region" description="Helical" evidence="7">
    <location>
        <begin position="229"/>
        <end position="246"/>
    </location>
</feature>
<feature type="transmembrane region" description="Helical" evidence="7">
    <location>
        <begin position="511"/>
        <end position="541"/>
    </location>
</feature>
<feature type="transmembrane region" description="Helical" evidence="7">
    <location>
        <begin position="158"/>
        <end position="182"/>
    </location>
</feature>
<feature type="transmembrane region" description="Helical" evidence="7">
    <location>
        <begin position="434"/>
        <end position="451"/>
    </location>
</feature>
<accession>A0A8J7YTL9</accession>
<dbReference type="GO" id="GO:1902600">
    <property type="term" value="P:proton transmembrane transport"/>
    <property type="evidence" value="ECO:0007669"/>
    <property type="project" value="InterPro"/>
</dbReference>
<dbReference type="InterPro" id="IPR038770">
    <property type="entry name" value="Na+/solute_symporter_sf"/>
</dbReference>
<reference evidence="9" key="1">
    <citation type="submission" date="2021-04" db="EMBL/GenBank/DDBJ databases">
        <title>Genomic insights into ecological role and evolution of a novel Thermoplasmata order Candidatus Sysuiplasmatales.</title>
        <authorList>
            <person name="Yuan Y."/>
        </authorList>
    </citation>
    <scope>NUCLEOTIDE SEQUENCE</scope>
    <source>
        <strain evidence="10">TUT19-bin139</strain>
        <strain evidence="9">YP2-bin.285</strain>
    </source>
</reference>
<evidence type="ECO:0000256" key="5">
    <source>
        <dbReference type="ARBA" id="ARBA00022989"/>
    </source>
</evidence>
<feature type="transmembrane region" description="Helical" evidence="7">
    <location>
        <begin position="281"/>
        <end position="300"/>
    </location>
</feature>
<feature type="transmembrane region" description="Helical" evidence="7">
    <location>
        <begin position="306"/>
        <end position="330"/>
    </location>
</feature>
<comment type="similarity">
    <text evidence="2">Belongs to the monovalent cation:proton antiporter 2 (CPA2) transporter (TC 2.A.37) family.</text>
</comment>
<evidence type="ECO:0000256" key="2">
    <source>
        <dbReference type="ARBA" id="ARBA00005551"/>
    </source>
</evidence>
<dbReference type="Proteomes" id="UP000716004">
    <property type="component" value="Unassembled WGS sequence"/>
</dbReference>
<dbReference type="EMBL" id="JAHEAC010000066">
    <property type="protein sequence ID" value="MBX8644487.1"/>
    <property type="molecule type" value="Genomic_DNA"/>
</dbReference>
<proteinExistence type="inferred from homology"/>
<keyword evidence="3" id="KW-0813">Transport</keyword>
<evidence type="ECO:0000256" key="7">
    <source>
        <dbReference type="SAM" id="Phobius"/>
    </source>
</evidence>
<evidence type="ECO:0000259" key="8">
    <source>
        <dbReference type="Pfam" id="PF00999"/>
    </source>
</evidence>
<feature type="transmembrane region" description="Helical" evidence="7">
    <location>
        <begin position="194"/>
        <end position="217"/>
    </location>
</feature>
<evidence type="ECO:0000256" key="4">
    <source>
        <dbReference type="ARBA" id="ARBA00022692"/>
    </source>
</evidence>
<dbReference type="PANTHER" id="PTHR42751:SF6">
    <property type="entry name" value="CONSERVED INTEGRAL MEMBRANE TRANSPORT PROTEIN-RELATED"/>
    <property type="match status" value="1"/>
</dbReference>
<evidence type="ECO:0000256" key="1">
    <source>
        <dbReference type="ARBA" id="ARBA00004141"/>
    </source>
</evidence>